<comment type="caution">
    <text evidence="1">The sequence shown here is derived from an EMBL/GenBank/DDBJ whole genome shotgun (WGS) entry which is preliminary data.</text>
</comment>
<protein>
    <submittedName>
        <fullName evidence="1">Uncharacterized protein</fullName>
    </submittedName>
</protein>
<sequence length="288" mass="31750">MARHGHFWSLASLPLPLPRPLPEKHDMERDILVCSEPRGNTKTIGLRGSRRITRIISISMLDWRPVGLRRLKSVVIPKDTHAVVELVVEISYLEICLTSPNSKKKCAFQAARWGKDQKLSGLKGLGGSAGRVGISLVARLGKRGSARLEEFRLTNTTQVRLEAWSRRDSVSGWMRLGWRLDAGRLGVYAEWRCGSASQLQSTALDFSGRRSAPTDGRDWATTGFVAEGDAEWIGSLGTSGSTARLICSERPTAMSGERRQQLAMVFSFFFFGEDDGDGALIAHLNAPI</sequence>
<proteinExistence type="predicted"/>
<dbReference type="Proteomes" id="UP000321947">
    <property type="component" value="Unassembled WGS sequence"/>
</dbReference>
<name>A0A5D3C1F6_CUCMM</name>
<evidence type="ECO:0000313" key="1">
    <source>
        <dbReference type="EMBL" id="TYK05771.1"/>
    </source>
</evidence>
<evidence type="ECO:0000313" key="2">
    <source>
        <dbReference type="Proteomes" id="UP000321947"/>
    </source>
</evidence>
<accession>A0A5D3C1F6</accession>
<organism evidence="1 2">
    <name type="scientific">Cucumis melo var. makuwa</name>
    <name type="common">Oriental melon</name>
    <dbReference type="NCBI Taxonomy" id="1194695"/>
    <lineage>
        <taxon>Eukaryota</taxon>
        <taxon>Viridiplantae</taxon>
        <taxon>Streptophyta</taxon>
        <taxon>Embryophyta</taxon>
        <taxon>Tracheophyta</taxon>
        <taxon>Spermatophyta</taxon>
        <taxon>Magnoliopsida</taxon>
        <taxon>eudicotyledons</taxon>
        <taxon>Gunneridae</taxon>
        <taxon>Pentapetalae</taxon>
        <taxon>rosids</taxon>
        <taxon>fabids</taxon>
        <taxon>Cucurbitales</taxon>
        <taxon>Cucurbitaceae</taxon>
        <taxon>Benincaseae</taxon>
        <taxon>Cucumis</taxon>
    </lineage>
</organism>
<gene>
    <name evidence="1" type="ORF">E5676_scaffold98G002670</name>
</gene>
<reference evidence="1 2" key="1">
    <citation type="submission" date="2019-08" db="EMBL/GenBank/DDBJ databases">
        <title>Draft genome sequences of two oriental melons (Cucumis melo L. var makuwa).</title>
        <authorList>
            <person name="Kwon S.-Y."/>
        </authorList>
    </citation>
    <scope>NUCLEOTIDE SEQUENCE [LARGE SCALE GENOMIC DNA]</scope>
    <source>
        <strain evidence="2">cv. Chang Bougi</strain>
        <tissue evidence="1">Leaf</tissue>
    </source>
</reference>
<dbReference type="AlphaFoldDB" id="A0A5D3C1F6"/>
<dbReference type="EMBL" id="SSTD01013776">
    <property type="protein sequence ID" value="TYK05771.1"/>
    <property type="molecule type" value="Genomic_DNA"/>
</dbReference>